<proteinExistence type="inferred from homology"/>
<dbReference type="PANTHER" id="PTHR11766:SF1">
    <property type="entry name" value="TYROSINE--TRNA LIGASE"/>
    <property type="match status" value="1"/>
</dbReference>
<keyword evidence="4 9" id="KW-0067">ATP-binding</keyword>
<keyword evidence="1 9" id="KW-0963">Cytoplasm</keyword>
<dbReference type="NCBIfam" id="TIGR00234">
    <property type="entry name" value="tyrS"/>
    <property type="match status" value="1"/>
</dbReference>
<keyword evidence="2 9" id="KW-0436">Ligase</keyword>
<dbReference type="Pfam" id="PF22421">
    <property type="entry name" value="SYY_C-terminal"/>
    <property type="match status" value="1"/>
</dbReference>
<evidence type="ECO:0000256" key="3">
    <source>
        <dbReference type="ARBA" id="ARBA00022741"/>
    </source>
</evidence>
<evidence type="ECO:0000256" key="5">
    <source>
        <dbReference type="ARBA" id="ARBA00022884"/>
    </source>
</evidence>
<dbReference type="AlphaFoldDB" id="B0VGS5"/>
<dbReference type="RefSeq" id="WP_015424372.1">
    <property type="nucleotide sequence ID" value="NC_020449.1"/>
</dbReference>
<dbReference type="InterPro" id="IPR014729">
    <property type="entry name" value="Rossmann-like_a/b/a_fold"/>
</dbReference>
<feature type="domain" description="RNA-binding S4" evidence="11">
    <location>
        <begin position="338"/>
        <end position="396"/>
    </location>
</feature>
<dbReference type="EMBL" id="CU466930">
    <property type="protein sequence ID" value="CAO80512.1"/>
    <property type="molecule type" value="Genomic_DNA"/>
</dbReference>
<dbReference type="HAMAP" id="MF_02007">
    <property type="entry name" value="Tyr_tRNA_synth_type2"/>
    <property type="match status" value="1"/>
</dbReference>
<evidence type="ECO:0000259" key="11">
    <source>
        <dbReference type="SMART" id="SM00363"/>
    </source>
</evidence>
<dbReference type="InterPro" id="IPR054608">
    <property type="entry name" value="SYY-like_C"/>
</dbReference>
<name>B0VGS5_CLOAI</name>
<evidence type="ECO:0000256" key="1">
    <source>
        <dbReference type="ARBA" id="ARBA00022490"/>
    </source>
</evidence>
<dbReference type="SMART" id="SM00363">
    <property type="entry name" value="S4"/>
    <property type="match status" value="1"/>
</dbReference>
<comment type="function">
    <text evidence="9">Catalyzes the attachment of tyrosine to tRNA(Tyr) in a two-step reaction: tyrosine is first activated by ATP to form Tyr-AMP and then transferred to the acceptor end of tRNA(Tyr).</text>
</comment>
<dbReference type="Proteomes" id="UP000002019">
    <property type="component" value="Chromosome"/>
</dbReference>
<dbReference type="InterPro" id="IPR024088">
    <property type="entry name" value="Tyr-tRNA-ligase_bac-type"/>
</dbReference>
<reference evidence="12 13" key="1">
    <citation type="journal article" date="2008" name="J. Bacteriol.">
        <title>'Candidatus Cloacamonas acidaminovorans': genome sequence reconstruction provides a first glimpse of a new bacterial division.</title>
        <authorList>
            <person name="Pelletier E."/>
            <person name="Kreimeyer A."/>
            <person name="Bocs S."/>
            <person name="Rouy Z."/>
            <person name="Gyapay G."/>
            <person name="Chouari R."/>
            <person name="Riviere D."/>
            <person name="Ganesan A."/>
            <person name="Daegelen P."/>
            <person name="Sghir A."/>
            <person name="Cohen G.N."/>
            <person name="Medigue C."/>
            <person name="Weissenbach J."/>
            <person name="Le Paslier D."/>
        </authorList>
    </citation>
    <scope>NUCLEOTIDE SEQUENCE [LARGE SCALE GENOMIC DNA]</scope>
    <source>
        <strain evidence="13">Evry</strain>
    </source>
</reference>
<dbReference type="HOGENOM" id="CLU_024003_5_0_0"/>
<comment type="caution">
    <text evidence="9">Lacks conserved residue(s) required for the propagation of feature annotation.</text>
</comment>
<dbReference type="EC" id="6.1.1.1" evidence="9"/>
<evidence type="ECO:0000256" key="6">
    <source>
        <dbReference type="ARBA" id="ARBA00022917"/>
    </source>
</evidence>
<dbReference type="GO" id="GO:0005524">
    <property type="term" value="F:ATP binding"/>
    <property type="evidence" value="ECO:0007669"/>
    <property type="project" value="UniProtKB-UniRule"/>
</dbReference>
<keyword evidence="7 9" id="KW-0030">Aminoacyl-tRNA synthetase</keyword>
<dbReference type="Gene3D" id="3.40.50.620">
    <property type="entry name" value="HUPs"/>
    <property type="match status" value="1"/>
</dbReference>
<dbReference type="InterPro" id="IPR024108">
    <property type="entry name" value="Tyr-tRNA-ligase_bac_2"/>
</dbReference>
<dbReference type="SUPFAM" id="SSF55174">
    <property type="entry name" value="Alpha-L RNA-binding motif"/>
    <property type="match status" value="1"/>
</dbReference>
<dbReference type="eggNOG" id="COG0162">
    <property type="taxonomic scope" value="Bacteria"/>
</dbReference>
<dbReference type="CDD" id="cd00805">
    <property type="entry name" value="TyrRS_core"/>
    <property type="match status" value="1"/>
</dbReference>
<evidence type="ECO:0000256" key="10">
    <source>
        <dbReference type="PROSITE-ProRule" id="PRU00182"/>
    </source>
</evidence>
<comment type="subcellular location">
    <subcellularLocation>
        <location evidence="9">Cytoplasm</location>
    </subcellularLocation>
</comment>
<evidence type="ECO:0000256" key="9">
    <source>
        <dbReference type="HAMAP-Rule" id="MF_02007"/>
    </source>
</evidence>
<dbReference type="InterPro" id="IPR036986">
    <property type="entry name" value="S4_RNA-bd_sf"/>
</dbReference>
<dbReference type="KEGG" id="caci:CLOAM0627"/>
<comment type="catalytic activity">
    <reaction evidence="8 9">
        <text>tRNA(Tyr) + L-tyrosine + ATP = L-tyrosyl-tRNA(Tyr) + AMP + diphosphate + H(+)</text>
        <dbReference type="Rhea" id="RHEA:10220"/>
        <dbReference type="Rhea" id="RHEA-COMP:9706"/>
        <dbReference type="Rhea" id="RHEA-COMP:9707"/>
        <dbReference type="ChEBI" id="CHEBI:15378"/>
        <dbReference type="ChEBI" id="CHEBI:30616"/>
        <dbReference type="ChEBI" id="CHEBI:33019"/>
        <dbReference type="ChEBI" id="CHEBI:58315"/>
        <dbReference type="ChEBI" id="CHEBI:78442"/>
        <dbReference type="ChEBI" id="CHEBI:78536"/>
        <dbReference type="ChEBI" id="CHEBI:456215"/>
        <dbReference type="EC" id="6.1.1.1"/>
    </reaction>
</comment>
<dbReference type="InterPro" id="IPR002305">
    <property type="entry name" value="aa-tRNA-synth_Ic"/>
</dbReference>
<dbReference type="STRING" id="459349.CLOAM0627"/>
<dbReference type="PROSITE" id="PS50889">
    <property type="entry name" value="S4"/>
    <property type="match status" value="1"/>
</dbReference>
<dbReference type="InterPro" id="IPR002942">
    <property type="entry name" value="S4_RNA-bd"/>
</dbReference>
<gene>
    <name evidence="9 12" type="primary">tyrS</name>
    <name evidence="12" type="ordered locus">CLOAM0627</name>
</gene>
<comment type="subunit">
    <text evidence="9">Homodimer.</text>
</comment>
<feature type="binding site" evidence="9">
    <location>
        <position position="232"/>
    </location>
    <ligand>
        <name>ATP</name>
        <dbReference type="ChEBI" id="CHEBI:30616"/>
    </ligand>
</feature>
<organism evidence="12 13">
    <name type="scientific">Cloacimonas acidaminovorans (strain Evry)</name>
    <dbReference type="NCBI Taxonomy" id="459349"/>
    <lineage>
        <taxon>Bacteria</taxon>
        <taxon>Pseudomonadati</taxon>
        <taxon>Candidatus Cloacimonadota</taxon>
        <taxon>Candidatus Cloacimonadia</taxon>
        <taxon>Candidatus Cloacimonadales</taxon>
        <taxon>Candidatus Cloacimonadaceae</taxon>
        <taxon>Candidatus Cloacimonas</taxon>
    </lineage>
</organism>
<evidence type="ECO:0000256" key="8">
    <source>
        <dbReference type="ARBA" id="ARBA00048248"/>
    </source>
</evidence>
<dbReference type="InterPro" id="IPR002307">
    <property type="entry name" value="Tyr-tRNA-ligase"/>
</dbReference>
<comment type="similarity">
    <text evidence="9">Belongs to the class-I aminoacyl-tRNA synthetase family. TyrS type 2 subfamily.</text>
</comment>
<dbReference type="PRINTS" id="PR01040">
    <property type="entry name" value="TRNASYNTHTYR"/>
</dbReference>
<accession>B0VGS5</accession>
<sequence length="400" mass="45128">MAFEQELKLISRGVEEIITLEELKAKFAKAEKTGKPLRIKYGIDPTGYDVHLGHLVPIRKMRQFQDLGHIGVIIIGDFTAQIGDPTGRDESRPPLSAEQVKRNSEKFMEQLYTVLKKEQTEVRYQSEWFGKMGMSDVIKLLGKFTLAQFMAHQTFRQRYEQGLALGMHEILYPVLQGYDSVAVNSDVELGATEQKFNILCGRDMQSHFGMEEQVAILSPILIGTDGVNKMGKSLNNYIAVFDPPTEKYGKVMSIPDNIILNYFYYATTLPEEEIEKIKKELESGTNPMLIKKRLAREIVTLYHSAEEAKEAEYAFEKQFSLREVPNDIPEFVVSKNSCKLSNLLVDSGICSTNGEAKRLIQGGAVSLNGEKITAFDAVVNLKDGDIIRAGKRNYIKIKKI</sequence>
<dbReference type="GO" id="GO:0006437">
    <property type="term" value="P:tyrosyl-tRNA aminoacylation"/>
    <property type="evidence" value="ECO:0007669"/>
    <property type="project" value="UniProtKB-UniRule"/>
</dbReference>
<evidence type="ECO:0000256" key="7">
    <source>
        <dbReference type="ARBA" id="ARBA00023146"/>
    </source>
</evidence>
<dbReference type="PANTHER" id="PTHR11766">
    <property type="entry name" value="TYROSYL-TRNA SYNTHETASE"/>
    <property type="match status" value="1"/>
</dbReference>
<keyword evidence="13" id="KW-1185">Reference proteome</keyword>
<dbReference type="GO" id="GO:0003723">
    <property type="term" value="F:RNA binding"/>
    <property type="evidence" value="ECO:0007669"/>
    <property type="project" value="UniProtKB-KW"/>
</dbReference>
<dbReference type="GO" id="GO:0004831">
    <property type="term" value="F:tyrosine-tRNA ligase activity"/>
    <property type="evidence" value="ECO:0007669"/>
    <property type="project" value="UniProtKB-UniRule"/>
</dbReference>
<evidence type="ECO:0000313" key="12">
    <source>
        <dbReference type="EMBL" id="CAO80512.1"/>
    </source>
</evidence>
<evidence type="ECO:0000313" key="13">
    <source>
        <dbReference type="Proteomes" id="UP000002019"/>
    </source>
</evidence>
<keyword evidence="5 10" id="KW-0694">RNA-binding</keyword>
<dbReference type="GO" id="GO:0005829">
    <property type="term" value="C:cytosol"/>
    <property type="evidence" value="ECO:0007669"/>
    <property type="project" value="TreeGrafter"/>
</dbReference>
<keyword evidence="3 9" id="KW-0547">Nucleotide-binding</keyword>
<protein>
    <recommendedName>
        <fullName evidence="9">Tyrosine--tRNA ligase</fullName>
        <ecNumber evidence="9">6.1.1.1</ecNumber>
    </recommendedName>
    <alternativeName>
        <fullName evidence="9">Tyrosyl-tRNA synthetase</fullName>
        <shortName evidence="9">TyrRS</shortName>
    </alternativeName>
</protein>
<dbReference type="Gene3D" id="3.10.290.10">
    <property type="entry name" value="RNA-binding S4 domain"/>
    <property type="match status" value="1"/>
</dbReference>
<dbReference type="OrthoDB" id="9804243at2"/>
<dbReference type="Pfam" id="PF00579">
    <property type="entry name" value="tRNA-synt_1b"/>
    <property type="match status" value="1"/>
</dbReference>
<dbReference type="SUPFAM" id="SSF52374">
    <property type="entry name" value="Nucleotidylyl transferase"/>
    <property type="match status" value="1"/>
</dbReference>
<evidence type="ECO:0000256" key="4">
    <source>
        <dbReference type="ARBA" id="ARBA00022840"/>
    </source>
</evidence>
<evidence type="ECO:0000256" key="2">
    <source>
        <dbReference type="ARBA" id="ARBA00022598"/>
    </source>
</evidence>
<keyword evidence="6 9" id="KW-0648">Protein biosynthesis</keyword>
<dbReference type="Gene3D" id="1.10.240.10">
    <property type="entry name" value="Tyrosyl-Transfer RNA Synthetase"/>
    <property type="match status" value="1"/>
</dbReference>
<dbReference type="CDD" id="cd00165">
    <property type="entry name" value="S4"/>
    <property type="match status" value="1"/>
</dbReference>